<dbReference type="PANTHER" id="PTHR10344:SF4">
    <property type="entry name" value="UMP-CMP KINASE 2, MITOCHONDRIAL"/>
    <property type="match status" value="1"/>
</dbReference>
<keyword evidence="6 8" id="KW-0067">ATP-binding</keyword>
<evidence type="ECO:0000256" key="1">
    <source>
        <dbReference type="ARBA" id="ARBA00009776"/>
    </source>
</evidence>
<evidence type="ECO:0000256" key="4">
    <source>
        <dbReference type="ARBA" id="ARBA00022741"/>
    </source>
</evidence>
<evidence type="ECO:0000256" key="6">
    <source>
        <dbReference type="ARBA" id="ARBA00022840"/>
    </source>
</evidence>
<dbReference type="GO" id="GO:0006233">
    <property type="term" value="P:dTDP biosynthetic process"/>
    <property type="evidence" value="ECO:0007669"/>
    <property type="project" value="InterPro"/>
</dbReference>
<dbReference type="InterPro" id="IPR027417">
    <property type="entry name" value="P-loop_NTPase"/>
</dbReference>
<sequence length="217" mass="25437">MSQRKNGVFIAFEGLDGSGQTTEAKLLRDFLTKLGFRVVLTKEPTLDSEAGKKIRKVLDKKIKMRRNRIYSEVKRSVQIRPEELQNLFAKDRKEHLKKTIIPTLKQGKIVISDRYLFSSLAYGAASGVNLNWLIKINKNFLLPDLTFILKVSPKICLKRIKKRGNFRTLFEEEKKLARVWQVYKTFPKRFKNVKLINGEKTIKQVFSQIRTCLWQKY</sequence>
<keyword evidence="3 8" id="KW-0545">Nucleotide biosynthesis</keyword>
<dbReference type="SUPFAM" id="SSF52540">
    <property type="entry name" value="P-loop containing nucleoside triphosphate hydrolases"/>
    <property type="match status" value="1"/>
</dbReference>
<dbReference type="GO" id="GO:0005737">
    <property type="term" value="C:cytoplasm"/>
    <property type="evidence" value="ECO:0007669"/>
    <property type="project" value="TreeGrafter"/>
</dbReference>
<dbReference type="EMBL" id="PEWP01000057">
    <property type="protein sequence ID" value="PIU46342.1"/>
    <property type="molecule type" value="Genomic_DNA"/>
</dbReference>
<dbReference type="NCBIfam" id="TIGR00041">
    <property type="entry name" value="DTMP_kinase"/>
    <property type="match status" value="1"/>
</dbReference>
<dbReference type="AlphaFoldDB" id="A0A2M6Z1U9"/>
<dbReference type="HAMAP" id="MF_00165">
    <property type="entry name" value="Thymidylate_kinase"/>
    <property type="match status" value="1"/>
</dbReference>
<comment type="caution">
    <text evidence="10">The sequence shown here is derived from an EMBL/GenBank/DDBJ whole genome shotgun (WGS) entry which is preliminary data.</text>
</comment>
<evidence type="ECO:0000256" key="5">
    <source>
        <dbReference type="ARBA" id="ARBA00022777"/>
    </source>
</evidence>
<dbReference type="GO" id="GO:0004798">
    <property type="term" value="F:dTMP kinase activity"/>
    <property type="evidence" value="ECO:0007669"/>
    <property type="project" value="UniProtKB-UniRule"/>
</dbReference>
<protein>
    <recommendedName>
        <fullName evidence="8">Thymidylate kinase</fullName>
        <ecNumber evidence="8">2.7.4.9</ecNumber>
    </recommendedName>
    <alternativeName>
        <fullName evidence="8">dTMP kinase</fullName>
    </alternativeName>
</protein>
<evidence type="ECO:0000256" key="7">
    <source>
        <dbReference type="ARBA" id="ARBA00048743"/>
    </source>
</evidence>
<dbReference type="Pfam" id="PF02223">
    <property type="entry name" value="Thymidylate_kin"/>
    <property type="match status" value="1"/>
</dbReference>
<evidence type="ECO:0000313" key="11">
    <source>
        <dbReference type="Proteomes" id="UP000228777"/>
    </source>
</evidence>
<comment type="catalytic activity">
    <reaction evidence="7 8">
        <text>dTMP + ATP = dTDP + ADP</text>
        <dbReference type="Rhea" id="RHEA:13517"/>
        <dbReference type="ChEBI" id="CHEBI:30616"/>
        <dbReference type="ChEBI" id="CHEBI:58369"/>
        <dbReference type="ChEBI" id="CHEBI:63528"/>
        <dbReference type="ChEBI" id="CHEBI:456216"/>
        <dbReference type="EC" id="2.7.4.9"/>
    </reaction>
</comment>
<dbReference type="EC" id="2.7.4.9" evidence="8"/>
<dbReference type="CDD" id="cd01672">
    <property type="entry name" value="TMPK"/>
    <property type="match status" value="1"/>
</dbReference>
<dbReference type="Gene3D" id="3.40.50.300">
    <property type="entry name" value="P-loop containing nucleotide triphosphate hydrolases"/>
    <property type="match status" value="1"/>
</dbReference>
<proteinExistence type="inferred from homology"/>
<evidence type="ECO:0000259" key="9">
    <source>
        <dbReference type="Pfam" id="PF02223"/>
    </source>
</evidence>
<evidence type="ECO:0000256" key="2">
    <source>
        <dbReference type="ARBA" id="ARBA00022679"/>
    </source>
</evidence>
<keyword evidence="4 8" id="KW-0547">Nucleotide-binding</keyword>
<dbReference type="GO" id="GO:0006227">
    <property type="term" value="P:dUDP biosynthetic process"/>
    <property type="evidence" value="ECO:0007669"/>
    <property type="project" value="TreeGrafter"/>
</dbReference>
<dbReference type="InterPro" id="IPR039430">
    <property type="entry name" value="Thymidylate_kin-like_dom"/>
</dbReference>
<dbReference type="Proteomes" id="UP000228777">
    <property type="component" value="Unassembled WGS sequence"/>
</dbReference>
<keyword evidence="2 8" id="KW-0808">Transferase</keyword>
<feature type="domain" description="Thymidylate kinase-like" evidence="9">
    <location>
        <begin position="12"/>
        <end position="209"/>
    </location>
</feature>
<dbReference type="GO" id="GO:0006235">
    <property type="term" value="P:dTTP biosynthetic process"/>
    <property type="evidence" value="ECO:0007669"/>
    <property type="project" value="UniProtKB-UniRule"/>
</dbReference>
<comment type="caution">
    <text evidence="8">Lacks conserved residue(s) required for the propagation of feature annotation.</text>
</comment>
<dbReference type="GO" id="GO:0005524">
    <property type="term" value="F:ATP binding"/>
    <property type="evidence" value="ECO:0007669"/>
    <property type="project" value="UniProtKB-UniRule"/>
</dbReference>
<accession>A0A2M6Z1U9</accession>
<evidence type="ECO:0000256" key="3">
    <source>
        <dbReference type="ARBA" id="ARBA00022727"/>
    </source>
</evidence>
<evidence type="ECO:0000313" key="10">
    <source>
        <dbReference type="EMBL" id="PIU46342.1"/>
    </source>
</evidence>
<comment type="function">
    <text evidence="8">Phosphorylation of dTMP to form dTDP in both de novo and salvage pathways of dTTP synthesis.</text>
</comment>
<reference evidence="11" key="1">
    <citation type="submission" date="2017-09" db="EMBL/GenBank/DDBJ databases">
        <title>Depth-based differentiation of microbial function through sediment-hosted aquifers and enrichment of novel symbionts in the deep terrestrial subsurface.</title>
        <authorList>
            <person name="Probst A.J."/>
            <person name="Ladd B."/>
            <person name="Jarett J.K."/>
            <person name="Geller-Mcgrath D.E."/>
            <person name="Sieber C.M.K."/>
            <person name="Emerson J.B."/>
            <person name="Anantharaman K."/>
            <person name="Thomas B.C."/>
            <person name="Malmstrom R."/>
            <person name="Stieglmeier M."/>
            <person name="Klingl A."/>
            <person name="Woyke T."/>
            <person name="Ryan C.M."/>
            <person name="Banfield J.F."/>
        </authorList>
    </citation>
    <scope>NUCLEOTIDE SEQUENCE [LARGE SCALE GENOMIC DNA]</scope>
</reference>
<comment type="similarity">
    <text evidence="1 8">Belongs to the thymidylate kinase family.</text>
</comment>
<dbReference type="PANTHER" id="PTHR10344">
    <property type="entry name" value="THYMIDYLATE KINASE"/>
    <property type="match status" value="1"/>
</dbReference>
<name>A0A2M6Z1U9_9BACT</name>
<dbReference type="InterPro" id="IPR018094">
    <property type="entry name" value="Thymidylate_kinase"/>
</dbReference>
<evidence type="ECO:0000256" key="8">
    <source>
        <dbReference type="HAMAP-Rule" id="MF_00165"/>
    </source>
</evidence>
<gene>
    <name evidence="8" type="primary">tmk</name>
    <name evidence="10" type="ORF">COS93_02810</name>
</gene>
<keyword evidence="5 8" id="KW-0418">Kinase</keyword>
<organism evidence="10 11">
    <name type="scientific">bacterium (Candidatus Gribaldobacteria) CG07_land_8_20_14_0_80_33_18</name>
    <dbReference type="NCBI Taxonomy" id="2014272"/>
    <lineage>
        <taxon>Bacteria</taxon>
        <taxon>Candidatus Gribaldobacteria</taxon>
    </lineage>
</organism>